<evidence type="ECO:0000256" key="6">
    <source>
        <dbReference type="ARBA" id="ARBA00023295"/>
    </source>
</evidence>
<evidence type="ECO:0000313" key="8">
    <source>
        <dbReference type="EMBL" id="ETN45051.1"/>
    </source>
</evidence>
<dbReference type="RefSeq" id="XP_008712821.1">
    <property type="nucleotide sequence ID" value="XM_008714599.1"/>
</dbReference>
<keyword evidence="3" id="KW-0479">Metal-binding</keyword>
<comment type="similarity">
    <text evidence="2">Belongs to the glycosyl hydrolase 13 family.</text>
</comment>
<dbReference type="STRING" id="1220924.W2S8K6"/>
<keyword evidence="4" id="KW-0378">Hydrolase</keyword>
<dbReference type="Gene3D" id="2.60.40.1180">
    <property type="entry name" value="Golgi alpha-mannosidase II"/>
    <property type="match status" value="1"/>
</dbReference>
<proteinExistence type="inferred from homology"/>
<organism evidence="8 9">
    <name type="scientific">Cyphellophora europaea (strain CBS 101466)</name>
    <name type="common">Phialophora europaea</name>
    <dbReference type="NCBI Taxonomy" id="1220924"/>
    <lineage>
        <taxon>Eukaryota</taxon>
        <taxon>Fungi</taxon>
        <taxon>Dikarya</taxon>
        <taxon>Ascomycota</taxon>
        <taxon>Pezizomycotina</taxon>
        <taxon>Eurotiomycetes</taxon>
        <taxon>Chaetothyriomycetidae</taxon>
        <taxon>Chaetothyriales</taxon>
        <taxon>Cyphellophoraceae</taxon>
        <taxon>Cyphellophora</taxon>
    </lineage>
</organism>
<dbReference type="eggNOG" id="KOG0471">
    <property type="taxonomic scope" value="Eukaryota"/>
</dbReference>
<protein>
    <recommendedName>
        <fullName evidence="7">Glycosyl hydrolase family 13 catalytic domain-containing protein</fullName>
    </recommendedName>
</protein>
<dbReference type="InterPro" id="IPR017853">
    <property type="entry name" value="GH"/>
</dbReference>
<dbReference type="SMART" id="SM00642">
    <property type="entry name" value="Aamy"/>
    <property type="match status" value="1"/>
</dbReference>
<dbReference type="GO" id="GO:0005509">
    <property type="term" value="F:calcium ion binding"/>
    <property type="evidence" value="ECO:0007669"/>
    <property type="project" value="InterPro"/>
</dbReference>
<keyword evidence="9" id="KW-1185">Reference proteome</keyword>
<gene>
    <name evidence="8" type="ORF">HMPREF1541_09927</name>
</gene>
<evidence type="ECO:0000313" key="9">
    <source>
        <dbReference type="Proteomes" id="UP000030752"/>
    </source>
</evidence>
<dbReference type="InterPro" id="IPR013776">
    <property type="entry name" value="A-amylase_thermo"/>
</dbReference>
<dbReference type="PANTHER" id="PTHR43447">
    <property type="entry name" value="ALPHA-AMYLASE"/>
    <property type="match status" value="1"/>
</dbReference>
<dbReference type="CDD" id="cd11318">
    <property type="entry name" value="AmyAc_bac_fung_AmyA"/>
    <property type="match status" value="1"/>
</dbReference>
<evidence type="ECO:0000256" key="1">
    <source>
        <dbReference type="ARBA" id="ARBA00001913"/>
    </source>
</evidence>
<dbReference type="InterPro" id="IPR013780">
    <property type="entry name" value="Glyco_hydro_b"/>
</dbReference>
<evidence type="ECO:0000256" key="2">
    <source>
        <dbReference type="ARBA" id="ARBA00008061"/>
    </source>
</evidence>
<dbReference type="GO" id="GO:0005975">
    <property type="term" value="P:carbohydrate metabolic process"/>
    <property type="evidence" value="ECO:0007669"/>
    <property type="project" value="InterPro"/>
</dbReference>
<dbReference type="SUPFAM" id="SSF51445">
    <property type="entry name" value="(Trans)glycosidases"/>
    <property type="match status" value="1"/>
</dbReference>
<keyword evidence="6" id="KW-0326">Glycosidase</keyword>
<keyword evidence="5" id="KW-0119">Carbohydrate metabolism</keyword>
<name>W2S8K6_CYPE1</name>
<dbReference type="Pfam" id="PF00128">
    <property type="entry name" value="Alpha-amylase"/>
    <property type="match status" value="1"/>
</dbReference>
<dbReference type="HOGENOM" id="CLU_024572_2_0_1"/>
<dbReference type="NCBIfam" id="NF006968">
    <property type="entry name" value="PRK09441.1-1"/>
    <property type="match status" value="1"/>
</dbReference>
<dbReference type="OrthoDB" id="550577at2759"/>
<dbReference type="GeneID" id="19977266"/>
<evidence type="ECO:0000256" key="5">
    <source>
        <dbReference type="ARBA" id="ARBA00023277"/>
    </source>
</evidence>
<feature type="domain" description="Glycosyl hydrolase family 13 catalytic" evidence="7">
    <location>
        <begin position="21"/>
        <end position="414"/>
    </location>
</feature>
<dbReference type="VEuPathDB" id="FungiDB:HMPREF1541_09927"/>
<dbReference type="Gene3D" id="2.40.30.140">
    <property type="match status" value="1"/>
</dbReference>
<dbReference type="Proteomes" id="UP000030752">
    <property type="component" value="Unassembled WGS sequence"/>
</dbReference>
<evidence type="ECO:0000256" key="4">
    <source>
        <dbReference type="ARBA" id="ARBA00022801"/>
    </source>
</evidence>
<sequence>MSQPHVNYARGAAPGFTPENSVLLEAFEWYSPADGKHWRRLAQAVPGLKRLGINYIWLPPGCKAGWEGSNGYDVYDMYDLGEFDQKGARATKWGTKEELMDLMHVAREHGTAVLWDAVLNHKSAADYTEKCQAVVVDKDNRLKELSGPQEVEVWTGYDFAARAGRYSQMKYHWHHFSGTDWEARLKTNEKLYKFVGPQKPGWALDVDDSDGNADYLMGNDLDYSQREVRQDMMHWGTWITQELGLSGFRLDAVKHFSSDFLQSWISHLDQTLAGPPLLMIGEYWRDDLRSLGSMIEKLRGRLLLFDVMLATNMSKLSVANDGDMRGILTNTLTQYYPQQAVSFVINHDTQSRFERDHAVTAISPWFIPLAYAFILLRAHSGFPCVFYGDLYGICGPAPLAPSCQGKLPKLILARKLLAYGEMRECWDDRHCVGFSRMGDAQRREGVAVVMTNAEVGGGKRMEVGTWHAGEVWTDLLGGVGGSVVIDGWGCGVFTCAPRSVAVWARRDGPCRAEIDGSDL</sequence>
<comment type="cofactor">
    <cofactor evidence="1">
        <name>Ca(2+)</name>
        <dbReference type="ChEBI" id="CHEBI:29108"/>
    </cofactor>
</comment>
<dbReference type="Gene3D" id="3.20.20.80">
    <property type="entry name" value="Glycosidases"/>
    <property type="match status" value="1"/>
</dbReference>
<dbReference type="GO" id="GO:0004553">
    <property type="term" value="F:hydrolase activity, hydrolyzing O-glycosyl compounds"/>
    <property type="evidence" value="ECO:0007669"/>
    <property type="project" value="InterPro"/>
</dbReference>
<reference evidence="8 9" key="1">
    <citation type="submission" date="2013-03" db="EMBL/GenBank/DDBJ databases">
        <title>The Genome Sequence of Phialophora europaea CBS 101466.</title>
        <authorList>
            <consortium name="The Broad Institute Genomics Platform"/>
            <person name="Cuomo C."/>
            <person name="de Hoog S."/>
            <person name="Gorbushina A."/>
            <person name="Walker B."/>
            <person name="Young S.K."/>
            <person name="Zeng Q."/>
            <person name="Gargeya S."/>
            <person name="Fitzgerald M."/>
            <person name="Haas B."/>
            <person name="Abouelleil A."/>
            <person name="Allen A.W."/>
            <person name="Alvarado L."/>
            <person name="Arachchi H.M."/>
            <person name="Berlin A.M."/>
            <person name="Chapman S.B."/>
            <person name="Gainer-Dewar J."/>
            <person name="Goldberg J."/>
            <person name="Griggs A."/>
            <person name="Gujja S."/>
            <person name="Hansen M."/>
            <person name="Howarth C."/>
            <person name="Imamovic A."/>
            <person name="Ireland A."/>
            <person name="Larimer J."/>
            <person name="McCowan C."/>
            <person name="Murphy C."/>
            <person name="Pearson M."/>
            <person name="Poon T.W."/>
            <person name="Priest M."/>
            <person name="Roberts A."/>
            <person name="Saif S."/>
            <person name="Shea T."/>
            <person name="Sisk P."/>
            <person name="Sykes S."/>
            <person name="Wortman J."/>
            <person name="Nusbaum C."/>
            <person name="Birren B."/>
        </authorList>
    </citation>
    <scope>NUCLEOTIDE SEQUENCE [LARGE SCALE GENOMIC DNA]</scope>
    <source>
        <strain evidence="8 9">CBS 101466</strain>
    </source>
</reference>
<dbReference type="PIRSF" id="PIRSF001021">
    <property type="entry name" value="Alph-amls_thrmst"/>
    <property type="match status" value="1"/>
</dbReference>
<dbReference type="AlphaFoldDB" id="W2S8K6"/>
<dbReference type="NCBIfam" id="NF006969">
    <property type="entry name" value="PRK09441.1-2"/>
    <property type="match status" value="1"/>
</dbReference>
<evidence type="ECO:0000256" key="3">
    <source>
        <dbReference type="ARBA" id="ARBA00022723"/>
    </source>
</evidence>
<accession>W2S8K6</accession>
<dbReference type="EMBL" id="KB822713">
    <property type="protein sequence ID" value="ETN45051.1"/>
    <property type="molecule type" value="Genomic_DNA"/>
</dbReference>
<dbReference type="InterPro" id="IPR006047">
    <property type="entry name" value="GH13_cat_dom"/>
</dbReference>
<dbReference type="SUPFAM" id="SSF51011">
    <property type="entry name" value="Glycosyl hydrolase domain"/>
    <property type="match status" value="1"/>
</dbReference>
<evidence type="ECO:0000259" key="7">
    <source>
        <dbReference type="SMART" id="SM00642"/>
    </source>
</evidence>
<dbReference type="InParanoid" id="W2S8K6"/>